<proteinExistence type="predicted"/>
<reference evidence="3 4" key="1">
    <citation type="submission" date="2024-05" db="EMBL/GenBank/DDBJ databases">
        <authorList>
            <person name="Wallberg A."/>
        </authorList>
    </citation>
    <scope>NUCLEOTIDE SEQUENCE [LARGE SCALE GENOMIC DNA]</scope>
</reference>
<name>A0AAV2R7J3_MEGNR</name>
<feature type="chain" id="PRO_5043584620" description="Ig-like domain-containing protein" evidence="1">
    <location>
        <begin position="23"/>
        <end position="308"/>
    </location>
</feature>
<keyword evidence="1" id="KW-0732">Signal</keyword>
<feature type="domain" description="Ig-like" evidence="2">
    <location>
        <begin position="31"/>
        <end position="125"/>
    </location>
</feature>
<gene>
    <name evidence="3" type="ORF">MNOR_LOCUS20651</name>
</gene>
<comment type="caution">
    <text evidence="3">The sequence shown here is derived from an EMBL/GenBank/DDBJ whole genome shotgun (WGS) entry which is preliminary data.</text>
</comment>
<dbReference type="InterPro" id="IPR003598">
    <property type="entry name" value="Ig_sub2"/>
</dbReference>
<dbReference type="PANTHER" id="PTHR23279:SF41">
    <property type="entry name" value="DEFECTIVE PROBOSCIS EXTENSION RESPONSE 4-RELATED"/>
    <property type="match status" value="1"/>
</dbReference>
<protein>
    <recommendedName>
        <fullName evidence="2">Ig-like domain-containing protein</fullName>
    </recommendedName>
</protein>
<dbReference type="SUPFAM" id="SSF48726">
    <property type="entry name" value="Immunoglobulin"/>
    <property type="match status" value="2"/>
</dbReference>
<dbReference type="InterPro" id="IPR036179">
    <property type="entry name" value="Ig-like_dom_sf"/>
</dbReference>
<dbReference type="Proteomes" id="UP001497623">
    <property type="component" value="Unassembled WGS sequence"/>
</dbReference>
<dbReference type="FunFam" id="2.60.40.10:FF:000129">
    <property type="entry name" value="CLUMA_CG018772, isoform A"/>
    <property type="match status" value="1"/>
</dbReference>
<dbReference type="AlphaFoldDB" id="A0AAV2R7J3"/>
<dbReference type="Pfam" id="PF07686">
    <property type="entry name" value="V-set"/>
    <property type="match status" value="1"/>
</dbReference>
<dbReference type="InterPro" id="IPR013783">
    <property type="entry name" value="Ig-like_fold"/>
</dbReference>
<accession>A0AAV2R7J3</accession>
<dbReference type="InterPro" id="IPR013106">
    <property type="entry name" value="Ig_V-set"/>
</dbReference>
<dbReference type="Gene3D" id="2.60.40.10">
    <property type="entry name" value="Immunoglobulins"/>
    <property type="match status" value="2"/>
</dbReference>
<keyword evidence="4" id="KW-1185">Reference proteome</keyword>
<evidence type="ECO:0000313" key="4">
    <source>
        <dbReference type="Proteomes" id="UP001497623"/>
    </source>
</evidence>
<dbReference type="EMBL" id="CAXKWB010016104">
    <property type="protein sequence ID" value="CAL4115426.1"/>
    <property type="molecule type" value="Genomic_DNA"/>
</dbReference>
<dbReference type="PANTHER" id="PTHR23279">
    <property type="entry name" value="DEFECTIVE PROBOSCIS EXTENSION RESPONSE DPR -RELATED"/>
    <property type="match status" value="1"/>
</dbReference>
<dbReference type="InterPro" id="IPR003599">
    <property type="entry name" value="Ig_sub"/>
</dbReference>
<evidence type="ECO:0000259" key="2">
    <source>
        <dbReference type="PROSITE" id="PS50835"/>
    </source>
</evidence>
<evidence type="ECO:0000313" key="3">
    <source>
        <dbReference type="EMBL" id="CAL4115426.1"/>
    </source>
</evidence>
<dbReference type="SMART" id="SM00408">
    <property type="entry name" value="IGc2"/>
    <property type="match status" value="2"/>
</dbReference>
<dbReference type="InterPro" id="IPR007110">
    <property type="entry name" value="Ig-like_dom"/>
</dbReference>
<dbReference type="InterPro" id="IPR037448">
    <property type="entry name" value="Zig-8"/>
</dbReference>
<feature type="domain" description="Ig-like" evidence="2">
    <location>
        <begin position="127"/>
        <end position="218"/>
    </location>
</feature>
<organism evidence="3 4">
    <name type="scientific">Meganyctiphanes norvegica</name>
    <name type="common">Northern krill</name>
    <name type="synonym">Thysanopoda norvegica</name>
    <dbReference type="NCBI Taxonomy" id="48144"/>
    <lineage>
        <taxon>Eukaryota</taxon>
        <taxon>Metazoa</taxon>
        <taxon>Ecdysozoa</taxon>
        <taxon>Arthropoda</taxon>
        <taxon>Crustacea</taxon>
        <taxon>Multicrustacea</taxon>
        <taxon>Malacostraca</taxon>
        <taxon>Eumalacostraca</taxon>
        <taxon>Eucarida</taxon>
        <taxon>Euphausiacea</taxon>
        <taxon>Euphausiidae</taxon>
        <taxon>Meganyctiphanes</taxon>
    </lineage>
</organism>
<dbReference type="PROSITE" id="PS50835">
    <property type="entry name" value="IG_LIKE"/>
    <property type="match status" value="2"/>
</dbReference>
<dbReference type="CDD" id="cd00096">
    <property type="entry name" value="Ig"/>
    <property type="match status" value="1"/>
</dbReference>
<dbReference type="GO" id="GO:0050808">
    <property type="term" value="P:synapse organization"/>
    <property type="evidence" value="ECO:0007669"/>
    <property type="project" value="TreeGrafter"/>
</dbReference>
<dbReference type="Pfam" id="PF13927">
    <property type="entry name" value="Ig_3"/>
    <property type="match status" value="1"/>
</dbReference>
<dbReference type="GO" id="GO:0032589">
    <property type="term" value="C:neuron projection membrane"/>
    <property type="evidence" value="ECO:0007669"/>
    <property type="project" value="TreeGrafter"/>
</dbReference>
<evidence type="ECO:0000256" key="1">
    <source>
        <dbReference type="SAM" id="SignalP"/>
    </source>
</evidence>
<dbReference type="SMART" id="SM00409">
    <property type="entry name" value="IG"/>
    <property type="match status" value="2"/>
</dbReference>
<sequence length="308" mass="34198">MMEKMLLLLLLLAVIAATIATAGFTLEDGIPHINTRPYFLPQDQVTVTTVEGQSTYLHCRIAQLGDKKVSWVRQRDLAVLTSGLLAFASDQRFQPLHQDRSENWTLHIRFTQRRDAGEYQCQVNSEPRITFIFTLQVKEARTTVAGSSSRYIRTGSDIMLSCNTSVPLRPPDLVYWYHNNLALKPGGRVRAFSDEASPLTSSLEVKSARVSDSGNYTCWPTTFQPASVMVHVIPEEKPAAMSHGLASSGPKLAPMSLASCAFLLHWLTGIRIQCQLSMTGLMLNVLKFLCGHIVLIYTAGTELSLTLR</sequence>
<feature type="signal peptide" evidence="1">
    <location>
        <begin position="1"/>
        <end position="22"/>
    </location>
</feature>